<protein>
    <submittedName>
        <fullName evidence="3">Aste57867_25445 protein</fullName>
    </submittedName>
</protein>
<sequence>MAAVSPLEHDLVHAQPRLSRREWLHRLGGLTSVVISSAMTVKYMTILHAYVQNDYFWTNFNASGAQTFVADVFNSQLWNTTSGPRDLPLFSIDAASEKDYSKSQTLYTIQATDTRRIVMEQLNNLPVVIAGLRSQTTRQSARSLTCYCWLDFDRAWDVAHTAARQARCHARYINNGAVFMESMLRNTEWTAWNDLWGLKFQVAYGSALQESAGGMLWLNRTTTARSNVDIATEIEYWIARNVTQYVIPWQNRFVGGFDNSILVQTAIMSYAIPVNHVQSRSISYWTSGNAAFGVWNDLLYAVEVNASLVRNASNSFTLLGDAWNPEMWNGGYPDTPWSILFHDVIGPFASVDLMYNLPPPSLVNLYTLVNSAFLRQLQSSDQLNQLYEKVSSTTTFDMVPPSWIQGNVLYYGGNPLCYTEDAQTYVQESFGFDDACTVPFLPLTLFSQTRSIILALLLQSLNASVADMSVDAICALNQNSVSSCRSSLQDANVLLDSWRATSNLSLLSPWTELATNDVVRLNISLMQYATVNLMPIVMLQPILDDSNWSFYGWLQLIDWLEGTREVIAFEGDANILVLMSYRYPTKSFVADPLEIPNRLTHVVWLLLWYMCLVSSFVTLLAFACGMHFRDGICFQNLYFFNPVVGIVWIGRPFVMLRGLTAIVLLSSTNVLLQRNNIFTHFVTKQRTFLEVFVVSGETIWLTHAINDVLSMATRQYAFVSATLSCGLVWAMSLIFELLMPVVPVAVFDRTCVSSNMDIQLSCTSGVVQIGSFNRFVLLCAVQCVGIGLSYGIARILYKPSLIVTKPPVIIPAVATSYLTRVTGNDHVYFDACTSVLCGIIPCHFNRTNYMFSVVLWVLVSVDDKFNIFRKPNLRLESAIVSSVAPTVADIHNSVSVEHATQKIRATASIFFFIGSAVSSALFFYVVQDQLSNDFLWAGFNATGIQPFLIDEYNTKMVFHSNSAQYDLIGTSILSFYNSSLTTVSSSGLYSSIIQFEQISLVKVVEGLRVSNACQLPWISTQYCWVDFDQKWEMANSMQRQNRCQSIASNAAIYIEAILRNANMYELYSCWGEAIEIGIFNELQQSTRGEKWIASLGLSLLPAQEVAYWISKNITQFVSQWQNFKSIGIVETVDVQSAHGLKYPLTLKTSAGSYRYSLQTSMKMYWGWGSDLWMISQNDTLVGQRSLIRSSANFAFANVSLEAVMVENKTLSTPLDAGLAHIRSNVGPYGSIDLVHIPRPPSLLQLYNAFTDTYTNVLELNASAQTLVAGTIQTLHQIPTQWLQLYSFSRGGSVFCPITSAHQSLSYGLLQLFESEMSCDNGISEITYLSLPNSVLALSAWDATRVCSNSSTDGCPSVSIACSEATTSHAACKKGFGVAQTWAATYMAGDKLENIHTRAQLVQADIALLSINIVQYAQMNASAPVELLQHTMLTSGDVSFDLMSWLMLIEWVTGNREAISILGDFGTLNVLSSTVSIYTYTPNPLEIPAIVSYYCQLCIQYTTAMVFLVTFFSLVYAITCRLHVEGLNMFEINRVGGIVWVGRPLLVLRSLIAILFLATSTAQLHIEGNFTKMITPKATTNHALSTVLAGSETCWLVIVLTDLFMVVTKDHTNKYSLKSSIITTMASIILSWVSPVTSKLIVSRACDTTQVDFQLVCHAGIVQIGSFERTLQLVIMTSAIVFLCFAWERWRHPTFKLPSHHVSLLLPAGAHYLYHKRPWIFNNTLYLDKASAFLCGLVSVKYKRAVYVLDIKTWRIHRIDIDSKFDPRLLSAHMYDQNRIEHALPMVE</sequence>
<feature type="transmembrane region" description="Helical" evidence="1">
    <location>
        <begin position="1669"/>
        <end position="1686"/>
    </location>
</feature>
<feature type="transmembrane region" description="Helical" evidence="1">
    <location>
        <begin position="1503"/>
        <end position="1523"/>
    </location>
</feature>
<feature type="transmembrane region" description="Helical" evidence="1">
    <location>
        <begin position="1544"/>
        <end position="1565"/>
    </location>
</feature>
<feature type="transmembrane region" description="Helical" evidence="1">
    <location>
        <begin position="907"/>
        <end position="926"/>
    </location>
</feature>
<evidence type="ECO:0000313" key="3">
    <source>
        <dbReference type="EMBL" id="VFU02068.1"/>
    </source>
</evidence>
<feature type="transmembrane region" description="Helical" evidence="1">
    <location>
        <begin position="716"/>
        <end position="735"/>
    </location>
</feature>
<keyword evidence="1" id="KW-0472">Membrane</keyword>
<keyword evidence="4" id="KW-1185">Reference proteome</keyword>
<feature type="transmembrane region" description="Helical" evidence="1">
    <location>
        <begin position="1614"/>
        <end position="1632"/>
    </location>
</feature>
<dbReference type="Proteomes" id="UP000332933">
    <property type="component" value="Unassembled WGS sequence"/>
</dbReference>
<evidence type="ECO:0000256" key="1">
    <source>
        <dbReference type="SAM" id="Phobius"/>
    </source>
</evidence>
<feature type="transmembrane region" description="Helical" evidence="1">
    <location>
        <begin position="655"/>
        <end position="672"/>
    </location>
</feature>
<reference evidence="3 4" key="1">
    <citation type="submission" date="2019-03" db="EMBL/GenBank/DDBJ databases">
        <authorList>
            <person name="Gaulin E."/>
            <person name="Dumas B."/>
        </authorList>
    </citation>
    <scope>NUCLEOTIDE SEQUENCE [LARGE SCALE GENOMIC DNA]</scope>
    <source>
        <strain evidence="3">CBS 568.67</strain>
    </source>
</reference>
<reference evidence="2" key="2">
    <citation type="submission" date="2019-06" db="EMBL/GenBank/DDBJ databases">
        <title>Genomics analysis of Aphanomyces spp. identifies a new class of oomycete effector associated with host adaptation.</title>
        <authorList>
            <person name="Gaulin E."/>
        </authorList>
    </citation>
    <scope>NUCLEOTIDE SEQUENCE</scope>
    <source>
        <strain evidence="2">CBS 578.67</strain>
    </source>
</reference>
<proteinExistence type="predicted"/>
<keyword evidence="1" id="KW-1133">Transmembrane helix</keyword>
<feature type="transmembrane region" description="Helical" evidence="1">
    <location>
        <begin position="631"/>
        <end position="649"/>
    </location>
</feature>
<dbReference type="EMBL" id="CAADRA010007562">
    <property type="protein sequence ID" value="VFU02068.1"/>
    <property type="molecule type" value="Genomic_DNA"/>
</dbReference>
<gene>
    <name evidence="3" type="primary">Aste57867_25445</name>
    <name evidence="2" type="ORF">As57867_025366</name>
    <name evidence="3" type="ORF">ASTE57867_25445</name>
</gene>
<accession>A0A485LUH5</accession>
<dbReference type="EMBL" id="VJMH01007536">
    <property type="protein sequence ID" value="KAF0682432.1"/>
    <property type="molecule type" value="Genomic_DNA"/>
</dbReference>
<feature type="transmembrane region" description="Helical" evidence="1">
    <location>
        <begin position="1585"/>
        <end position="1607"/>
    </location>
</feature>
<feature type="transmembrane region" description="Helical" evidence="1">
    <location>
        <begin position="602"/>
        <end position="624"/>
    </location>
</feature>
<evidence type="ECO:0000313" key="2">
    <source>
        <dbReference type="EMBL" id="KAF0682432.1"/>
    </source>
</evidence>
<name>A0A485LUH5_9STRA</name>
<feature type="transmembrane region" description="Helical" evidence="1">
    <location>
        <begin position="775"/>
        <end position="797"/>
    </location>
</feature>
<evidence type="ECO:0000313" key="4">
    <source>
        <dbReference type="Proteomes" id="UP000332933"/>
    </source>
</evidence>
<organism evidence="3 4">
    <name type="scientific">Aphanomyces stellatus</name>
    <dbReference type="NCBI Taxonomy" id="120398"/>
    <lineage>
        <taxon>Eukaryota</taxon>
        <taxon>Sar</taxon>
        <taxon>Stramenopiles</taxon>
        <taxon>Oomycota</taxon>
        <taxon>Saprolegniomycetes</taxon>
        <taxon>Saprolegniales</taxon>
        <taxon>Verrucalvaceae</taxon>
        <taxon>Aphanomyces</taxon>
    </lineage>
</organism>
<keyword evidence="1" id="KW-0812">Transmembrane</keyword>
<dbReference type="OrthoDB" id="78891at2759"/>